<dbReference type="Gene3D" id="1.20.1740.10">
    <property type="entry name" value="Amino acid/polyamine transporter I"/>
    <property type="match status" value="1"/>
</dbReference>
<comment type="subcellular location">
    <subcellularLocation>
        <location evidence="1">Membrane</location>
        <topology evidence="1">Multi-pass membrane protein</topology>
    </subcellularLocation>
</comment>
<dbReference type="AlphaFoldDB" id="A0A8H5PVA2"/>
<dbReference type="EMBL" id="JAAOAS010000018">
    <property type="protein sequence ID" value="KAF5604180.1"/>
    <property type="molecule type" value="Genomic_DNA"/>
</dbReference>
<dbReference type="PANTHER" id="PTHR45649">
    <property type="entry name" value="AMINO-ACID PERMEASE BAT1"/>
    <property type="match status" value="1"/>
</dbReference>
<evidence type="ECO:0000256" key="1">
    <source>
        <dbReference type="ARBA" id="ARBA00004141"/>
    </source>
</evidence>
<dbReference type="GO" id="GO:0016020">
    <property type="term" value="C:membrane"/>
    <property type="evidence" value="ECO:0007669"/>
    <property type="project" value="UniProtKB-SubCell"/>
</dbReference>
<keyword evidence="3 6" id="KW-0812">Transmembrane</keyword>
<proteinExistence type="predicted"/>
<keyword evidence="2" id="KW-0813">Transport</keyword>
<feature type="transmembrane region" description="Helical" evidence="6">
    <location>
        <begin position="74"/>
        <end position="98"/>
    </location>
</feature>
<accession>A0A8H5PVA2</accession>
<protein>
    <submittedName>
        <fullName evidence="7">Amino acid transporter</fullName>
    </submittedName>
</protein>
<evidence type="ECO:0000313" key="7">
    <source>
        <dbReference type="EMBL" id="KAF5604180.1"/>
    </source>
</evidence>
<keyword evidence="8" id="KW-1185">Reference proteome</keyword>
<keyword evidence="5 6" id="KW-0472">Membrane</keyword>
<reference evidence="7 8" key="1">
    <citation type="submission" date="2020-05" db="EMBL/GenBank/DDBJ databases">
        <title>Identification and distribution of gene clusters putatively required for synthesis of sphingolipid metabolism inhibitors in phylogenetically diverse species of the filamentous fungus Fusarium.</title>
        <authorList>
            <person name="Kim H.-S."/>
            <person name="Busman M."/>
            <person name="Brown D.W."/>
            <person name="Divon H."/>
            <person name="Uhlig S."/>
            <person name="Proctor R.H."/>
        </authorList>
    </citation>
    <scope>NUCLEOTIDE SEQUENCE [LARGE SCALE GENOMIC DNA]</scope>
    <source>
        <strain evidence="7 8">NRRL 36939</strain>
    </source>
</reference>
<sequence length="171" mass="18567">MASVDSKTEKPNSSSHLRNSNARDKLNVKICEVAHLKPRFSAIAAIGIQYSIRATPLAVGAYLTFILGLGGRPYFFFGFIVAAVGQILLCVSLAKIAAVYPHASGQAFWIAALAPSRFSRALSYCNGAATTLGWIFANARHMFSLPKSGLLRCRFDSLHTKPNHTMPFYSA</sequence>
<comment type="caution">
    <text evidence="7">The sequence shown here is derived from an EMBL/GenBank/DDBJ whole genome shotgun (WGS) entry which is preliminary data.</text>
</comment>
<dbReference type="GO" id="GO:0022857">
    <property type="term" value="F:transmembrane transporter activity"/>
    <property type="evidence" value="ECO:0007669"/>
    <property type="project" value="UniProtKB-ARBA"/>
</dbReference>
<dbReference type="PANTHER" id="PTHR45649:SF16">
    <property type="entry name" value="7-KETO 8-AMINOPELARGONIC ACID TRANSPORTER"/>
    <property type="match status" value="1"/>
</dbReference>
<feature type="transmembrane region" description="Helical" evidence="6">
    <location>
        <begin position="42"/>
        <end position="67"/>
    </location>
</feature>
<evidence type="ECO:0000313" key="8">
    <source>
        <dbReference type="Proteomes" id="UP000546213"/>
    </source>
</evidence>
<evidence type="ECO:0000256" key="4">
    <source>
        <dbReference type="ARBA" id="ARBA00022989"/>
    </source>
</evidence>
<dbReference type="OrthoDB" id="2417308at2759"/>
<evidence type="ECO:0000256" key="5">
    <source>
        <dbReference type="ARBA" id="ARBA00023136"/>
    </source>
</evidence>
<organism evidence="7 8">
    <name type="scientific">Fusarium pseudocircinatum</name>
    <dbReference type="NCBI Taxonomy" id="56676"/>
    <lineage>
        <taxon>Eukaryota</taxon>
        <taxon>Fungi</taxon>
        <taxon>Dikarya</taxon>
        <taxon>Ascomycota</taxon>
        <taxon>Pezizomycotina</taxon>
        <taxon>Sordariomycetes</taxon>
        <taxon>Hypocreomycetidae</taxon>
        <taxon>Hypocreales</taxon>
        <taxon>Nectriaceae</taxon>
        <taxon>Fusarium</taxon>
        <taxon>Fusarium fujikuroi species complex</taxon>
    </lineage>
</organism>
<keyword evidence="4 6" id="KW-1133">Transmembrane helix</keyword>
<dbReference type="Proteomes" id="UP000546213">
    <property type="component" value="Unassembled WGS sequence"/>
</dbReference>
<evidence type="ECO:0000256" key="3">
    <source>
        <dbReference type="ARBA" id="ARBA00022692"/>
    </source>
</evidence>
<evidence type="ECO:0000256" key="6">
    <source>
        <dbReference type="SAM" id="Phobius"/>
    </source>
</evidence>
<evidence type="ECO:0000256" key="2">
    <source>
        <dbReference type="ARBA" id="ARBA00022448"/>
    </source>
</evidence>
<name>A0A8H5PVA2_9HYPO</name>
<gene>
    <name evidence="7" type="ORF">FPCIR_929</name>
</gene>